<dbReference type="STRING" id="1227490.C479_01056"/>
<name>M0BSM6_9EURY</name>
<dbReference type="RefSeq" id="WP_007696531.1">
    <property type="nucleotide sequence ID" value="NZ_AOIQ01000005.1"/>
</dbReference>
<dbReference type="Proteomes" id="UP000011560">
    <property type="component" value="Unassembled WGS sequence"/>
</dbReference>
<evidence type="ECO:0000313" key="3">
    <source>
        <dbReference type="Proteomes" id="UP000011560"/>
    </source>
</evidence>
<accession>M0BSM6</accession>
<dbReference type="PATRIC" id="fig|1227490.4.peg.216"/>
<proteinExistence type="predicted"/>
<dbReference type="OrthoDB" id="168840at2157"/>
<dbReference type="Pfam" id="PF25950">
    <property type="entry name" value="DUF7988"/>
    <property type="match status" value="1"/>
</dbReference>
<keyword evidence="3" id="KW-1185">Reference proteome</keyword>
<protein>
    <recommendedName>
        <fullName evidence="1">DUF7988 domain-containing protein</fullName>
    </recommendedName>
</protein>
<evidence type="ECO:0000259" key="1">
    <source>
        <dbReference type="Pfam" id="PF25950"/>
    </source>
</evidence>
<sequence length="137" mass="14850">MEDSLESVRSRLCSAHGNVLAMIEASADAAVDTWPADTVTERHHVVDPFRAALVEHDVIDELPQILEDLVAIAGGDLSVPPVAAPPYVVVTSMGVLLRATLPRGRLVVAVHPFAVDREPSPTYHRRDELAIDVSWAE</sequence>
<comment type="caution">
    <text evidence="2">The sequence shown here is derived from an EMBL/GenBank/DDBJ whole genome shotgun (WGS) entry which is preliminary data.</text>
</comment>
<gene>
    <name evidence="2" type="ORF">C479_01056</name>
</gene>
<dbReference type="InterPro" id="IPR058294">
    <property type="entry name" value="DUF7988"/>
</dbReference>
<organism evidence="2 3">
    <name type="scientific">Halovivax asiaticus JCM 14624</name>
    <dbReference type="NCBI Taxonomy" id="1227490"/>
    <lineage>
        <taxon>Archaea</taxon>
        <taxon>Methanobacteriati</taxon>
        <taxon>Methanobacteriota</taxon>
        <taxon>Stenosarchaea group</taxon>
        <taxon>Halobacteria</taxon>
        <taxon>Halobacteriales</taxon>
        <taxon>Natrialbaceae</taxon>
        <taxon>Halovivax</taxon>
    </lineage>
</organism>
<dbReference type="AlphaFoldDB" id="M0BSM6"/>
<dbReference type="EMBL" id="AOIQ01000005">
    <property type="protein sequence ID" value="ELZ13996.1"/>
    <property type="molecule type" value="Genomic_DNA"/>
</dbReference>
<evidence type="ECO:0000313" key="2">
    <source>
        <dbReference type="EMBL" id="ELZ13996.1"/>
    </source>
</evidence>
<feature type="domain" description="DUF7988" evidence="1">
    <location>
        <begin position="7"/>
        <end position="135"/>
    </location>
</feature>
<reference evidence="2 3" key="1">
    <citation type="journal article" date="2014" name="PLoS Genet.">
        <title>Phylogenetically driven sequencing of extremely halophilic archaea reveals strategies for static and dynamic osmo-response.</title>
        <authorList>
            <person name="Becker E.A."/>
            <person name="Seitzer P.M."/>
            <person name="Tritt A."/>
            <person name="Larsen D."/>
            <person name="Krusor M."/>
            <person name="Yao A.I."/>
            <person name="Wu D."/>
            <person name="Madern D."/>
            <person name="Eisen J.A."/>
            <person name="Darling A.E."/>
            <person name="Facciotti M.T."/>
        </authorList>
    </citation>
    <scope>NUCLEOTIDE SEQUENCE [LARGE SCALE GENOMIC DNA]</scope>
    <source>
        <strain evidence="2 3">JCM 14624</strain>
    </source>
</reference>